<dbReference type="SUPFAM" id="SSF54928">
    <property type="entry name" value="RNA-binding domain, RBD"/>
    <property type="match status" value="1"/>
</dbReference>
<dbReference type="AlphaFoldDB" id="A0A1X7VPA9"/>
<dbReference type="KEGG" id="aqu:100632356"/>
<organism evidence="6">
    <name type="scientific">Amphimedon queenslandica</name>
    <name type="common">Sponge</name>
    <dbReference type="NCBI Taxonomy" id="400682"/>
    <lineage>
        <taxon>Eukaryota</taxon>
        <taxon>Metazoa</taxon>
        <taxon>Porifera</taxon>
        <taxon>Demospongiae</taxon>
        <taxon>Heteroscleromorpha</taxon>
        <taxon>Haplosclerida</taxon>
        <taxon>Niphatidae</taxon>
        <taxon>Amphimedon</taxon>
    </lineage>
</organism>
<feature type="region of interest" description="Disordered" evidence="4">
    <location>
        <begin position="107"/>
        <end position="147"/>
    </location>
</feature>
<dbReference type="GO" id="GO:0005737">
    <property type="term" value="C:cytoplasm"/>
    <property type="evidence" value="ECO:0007669"/>
    <property type="project" value="TreeGrafter"/>
</dbReference>
<keyword evidence="1" id="KW-0677">Repeat</keyword>
<dbReference type="InterPro" id="IPR034819">
    <property type="entry name" value="CPEB"/>
</dbReference>
<reference evidence="6" key="2">
    <citation type="submission" date="2017-05" db="UniProtKB">
        <authorList>
            <consortium name="EnsemblMetazoa"/>
        </authorList>
    </citation>
    <scope>IDENTIFICATION</scope>
</reference>
<feature type="compositionally biased region" description="Low complexity" evidence="4">
    <location>
        <begin position="107"/>
        <end position="131"/>
    </location>
</feature>
<dbReference type="InterPro" id="IPR035979">
    <property type="entry name" value="RBD_domain_sf"/>
</dbReference>
<evidence type="ECO:0000256" key="1">
    <source>
        <dbReference type="ARBA" id="ARBA00022737"/>
    </source>
</evidence>
<proteinExistence type="predicted"/>
<dbReference type="GO" id="GO:0045202">
    <property type="term" value="C:synapse"/>
    <property type="evidence" value="ECO:0007669"/>
    <property type="project" value="TreeGrafter"/>
</dbReference>
<dbReference type="Proteomes" id="UP000007879">
    <property type="component" value="Unassembled WGS sequence"/>
</dbReference>
<dbReference type="InterPro" id="IPR012677">
    <property type="entry name" value="Nucleotide-bd_a/b_plait_sf"/>
</dbReference>
<evidence type="ECO:0000313" key="6">
    <source>
        <dbReference type="EnsemblMetazoa" id="Aqu2.1.41917_001"/>
    </source>
</evidence>
<dbReference type="Pfam" id="PF00076">
    <property type="entry name" value="RRM_1"/>
    <property type="match status" value="1"/>
</dbReference>
<evidence type="ECO:0000256" key="3">
    <source>
        <dbReference type="PROSITE-ProRule" id="PRU00176"/>
    </source>
</evidence>
<dbReference type="GO" id="GO:2000766">
    <property type="term" value="P:negative regulation of cytoplasmic translation"/>
    <property type="evidence" value="ECO:0007669"/>
    <property type="project" value="TreeGrafter"/>
</dbReference>
<dbReference type="SMART" id="SM00360">
    <property type="entry name" value="RRM"/>
    <property type="match status" value="2"/>
</dbReference>
<gene>
    <name evidence="6" type="primary">100632356</name>
</gene>
<dbReference type="InterPro" id="IPR038446">
    <property type="entry name" value="CEBP_ZZ_sf"/>
</dbReference>
<dbReference type="GO" id="GO:0000900">
    <property type="term" value="F:mRNA regulatory element binding translation repressor activity"/>
    <property type="evidence" value="ECO:0007669"/>
    <property type="project" value="TreeGrafter"/>
</dbReference>
<dbReference type="Gene3D" id="4.10.640.40">
    <property type="entry name" value="Cytoplasmic polyadenylation element-binding protein, ZZ domain"/>
    <property type="match status" value="1"/>
</dbReference>
<dbReference type="CDD" id="cd12726">
    <property type="entry name" value="RRM2_CPEB2_like"/>
    <property type="match status" value="1"/>
</dbReference>
<evidence type="ECO:0000313" key="7">
    <source>
        <dbReference type="Proteomes" id="UP000007879"/>
    </source>
</evidence>
<keyword evidence="7" id="KW-1185">Reference proteome</keyword>
<dbReference type="CDD" id="cd12724">
    <property type="entry name" value="RRM1_CPEB2_like"/>
    <property type="match status" value="1"/>
</dbReference>
<dbReference type="PANTHER" id="PTHR12566:SF12">
    <property type="entry name" value="TRANSLATIONAL REGULATOR ORB2"/>
    <property type="match status" value="1"/>
</dbReference>
<name>A0A1X7VPA9_AMPQE</name>
<dbReference type="PANTHER" id="PTHR12566">
    <property type="entry name" value="CYTOPLASMIC POLYADENYLATION ELEMENT BINDING PROTEIN CPEB"/>
    <property type="match status" value="1"/>
</dbReference>
<sequence>MEASLGFQTRPLAAVVGKEKCSVSTASGLWSSSVNNSSSSSDMAFSNSLSYALENSLKLWQPTYNGPPSSSLKADWTYTRQSNNTESSCFGAALDYSWSLEYSKETSSPSTLSISSASRTPSPSIAAATSSHPPPSFGTPSSSSSTDVYSRKVFVGGLPPDIDEDEIRDHFIQFGALTVDWPHKAQSKAYFPPKGYAFIIFQEESSVHQLIKICHLDDGKLYMFVSSVTQTNKKVQIRPWKLSDSNYIMDHTQPIDPRKTIFIGGVPRPLKAAELADIFNSRYGNVCYAGIDCDPDLKYPKGAGRVTFSSRVSFMSAVSCRFFQVTYGDIDKKVEVKPYVLDDQICDECRGVNCDGQFAPFFCGNIHCLRYYCEHCWISVHSAPGTQNHRCFIKENGDRPRAINFFSHFPNPSPRPVV</sequence>
<dbReference type="InterPro" id="IPR000504">
    <property type="entry name" value="RRM_dom"/>
</dbReference>
<dbReference type="InParanoid" id="A0A1X7VPA9"/>
<dbReference type="FunFam" id="3.30.70.330:FF:001423">
    <property type="entry name" value="Feminization Of Germline"/>
    <property type="match status" value="1"/>
</dbReference>
<dbReference type="GO" id="GO:0008135">
    <property type="term" value="F:translation factor activity, RNA binding"/>
    <property type="evidence" value="ECO:0007669"/>
    <property type="project" value="TreeGrafter"/>
</dbReference>
<dbReference type="Pfam" id="PF16367">
    <property type="entry name" value="RRM_7"/>
    <property type="match status" value="1"/>
</dbReference>
<dbReference type="STRING" id="400682.A0A1X7VPA9"/>
<reference evidence="7" key="1">
    <citation type="journal article" date="2010" name="Nature">
        <title>The Amphimedon queenslandica genome and the evolution of animal complexity.</title>
        <authorList>
            <person name="Srivastava M."/>
            <person name="Simakov O."/>
            <person name="Chapman J."/>
            <person name="Fahey B."/>
            <person name="Gauthier M.E."/>
            <person name="Mitros T."/>
            <person name="Richards G.S."/>
            <person name="Conaco C."/>
            <person name="Dacre M."/>
            <person name="Hellsten U."/>
            <person name="Larroux C."/>
            <person name="Putnam N.H."/>
            <person name="Stanke M."/>
            <person name="Adamska M."/>
            <person name="Darling A."/>
            <person name="Degnan S.M."/>
            <person name="Oakley T.H."/>
            <person name="Plachetzki D.C."/>
            <person name="Zhai Y."/>
            <person name="Adamski M."/>
            <person name="Calcino A."/>
            <person name="Cummins S.F."/>
            <person name="Goodstein D.M."/>
            <person name="Harris C."/>
            <person name="Jackson D.J."/>
            <person name="Leys S.P."/>
            <person name="Shu S."/>
            <person name="Woodcroft B.J."/>
            <person name="Vervoort M."/>
            <person name="Kosik K.S."/>
            <person name="Manning G."/>
            <person name="Degnan B.M."/>
            <person name="Rokhsar D.S."/>
        </authorList>
    </citation>
    <scope>NUCLEOTIDE SEQUENCE [LARGE SCALE GENOMIC DNA]</scope>
</reference>
<keyword evidence="2 3" id="KW-0694">RNA-binding</keyword>
<dbReference type="eggNOG" id="KOG0129">
    <property type="taxonomic scope" value="Eukaryota"/>
</dbReference>
<dbReference type="FunFam" id="4.10.640.40:FF:000001">
    <property type="entry name" value="Cytoplasmic polyadenylation element-binding 2 isoform X2"/>
    <property type="match status" value="1"/>
</dbReference>
<dbReference type="GO" id="GO:0043022">
    <property type="term" value="F:ribosome binding"/>
    <property type="evidence" value="ECO:0007669"/>
    <property type="project" value="TreeGrafter"/>
</dbReference>
<evidence type="ECO:0000259" key="5">
    <source>
        <dbReference type="PROSITE" id="PS50102"/>
    </source>
</evidence>
<dbReference type="Gene3D" id="3.30.70.330">
    <property type="match status" value="2"/>
</dbReference>
<evidence type="ECO:0000256" key="4">
    <source>
        <dbReference type="SAM" id="MobiDB-lite"/>
    </source>
</evidence>
<dbReference type="CDD" id="cd19757">
    <property type="entry name" value="Bbox1"/>
    <property type="match status" value="1"/>
</dbReference>
<dbReference type="EnsemblMetazoa" id="Aqu2.1.41917_001">
    <property type="protein sequence ID" value="Aqu2.1.41917_001"/>
    <property type="gene ID" value="Aqu2.1.41917"/>
</dbReference>
<dbReference type="EnsemblMetazoa" id="XM_003383263.2">
    <property type="protein sequence ID" value="XP_003383311.1"/>
    <property type="gene ID" value="LOC100632356"/>
</dbReference>
<dbReference type="OrthoDB" id="10033548at2759"/>
<feature type="domain" description="RRM" evidence="5">
    <location>
        <begin position="259"/>
        <end position="337"/>
    </location>
</feature>
<dbReference type="InterPro" id="IPR032296">
    <property type="entry name" value="CEBP_ZZ"/>
</dbReference>
<accession>A0A1X7VPA9</accession>
<dbReference type="GO" id="GO:0003730">
    <property type="term" value="F:mRNA 3'-UTR binding"/>
    <property type="evidence" value="ECO:0007669"/>
    <property type="project" value="InterPro"/>
</dbReference>
<evidence type="ECO:0000256" key="2">
    <source>
        <dbReference type="ARBA" id="ARBA00022884"/>
    </source>
</evidence>
<dbReference type="Pfam" id="PF16366">
    <property type="entry name" value="CEBP_ZZ"/>
    <property type="match status" value="1"/>
</dbReference>
<dbReference type="GO" id="GO:0005634">
    <property type="term" value="C:nucleus"/>
    <property type="evidence" value="ECO:0007669"/>
    <property type="project" value="TreeGrafter"/>
</dbReference>
<protein>
    <recommendedName>
        <fullName evidence="5">RRM domain-containing protein</fullName>
    </recommendedName>
</protein>
<feature type="domain" description="RRM" evidence="5">
    <location>
        <begin position="151"/>
        <end position="242"/>
    </location>
</feature>
<dbReference type="PROSITE" id="PS50102">
    <property type="entry name" value="RRM"/>
    <property type="match status" value="2"/>
</dbReference>